<dbReference type="EMBL" id="JAFFJS010000001">
    <property type="protein sequence ID" value="MBM9432348.1"/>
    <property type="molecule type" value="Genomic_DNA"/>
</dbReference>
<evidence type="ECO:0008006" key="3">
    <source>
        <dbReference type="Google" id="ProtNLM"/>
    </source>
</evidence>
<name>A0ABS2TDD2_9ACTO</name>
<dbReference type="InterPro" id="IPR027417">
    <property type="entry name" value="P-loop_NTPase"/>
</dbReference>
<dbReference type="Gene3D" id="3.40.50.300">
    <property type="entry name" value="P-loop containing nucleotide triphosphate hydrolases"/>
    <property type="match status" value="1"/>
</dbReference>
<organism evidence="1 2">
    <name type="scientific">Flaviflexus equikiangi</name>
    <dbReference type="NCBI Taxonomy" id="2758573"/>
    <lineage>
        <taxon>Bacteria</taxon>
        <taxon>Bacillati</taxon>
        <taxon>Actinomycetota</taxon>
        <taxon>Actinomycetes</taxon>
        <taxon>Actinomycetales</taxon>
        <taxon>Actinomycetaceae</taxon>
        <taxon>Flaviflexus</taxon>
    </lineage>
</organism>
<keyword evidence="2" id="KW-1185">Reference proteome</keyword>
<sequence length="544" mass="61444">MTAAAEWLADWIVDFPTLGFLKADWVEAHCFVADGWSMGAPFMEVGWQLWCSLNHYRVKESAEWNPERPVGAPNFTNRRSLVIGPQKLGKSPYAAATIAYEAVGPCIFAGWAQKGDRYRCIDHGCDCGWEYTYEVGEPMGIPRPMSNIQLLATSEDQTDNVYRPLQEMIRRGPLVGQMRVREGFIRLPNGGRIDPITSAPNSKLGAPIHFAVADESGIYTGKLKKVWQTMRRGLAGMSGRSLELTNPYDPMEDSSAQVTFTSRSTDVFRFYRRPPVGLDFRKKSERRKILEHVYAGSPWVDLNSIEAEAAELLNEDPTSAMRFFGNMLVQGLGSFMQEKLWDDRTADVDVPAGSQIALGFDGSRSGDWTALRAETSDGHRFTPTYGPDARPAFWNPVEWPGERIPRGEVDTAVREMFDQYKVSRFYVDPRHWETQADEWAAEFGEDRVVQWPTNQIKRMFEALSRFQEDLHEGLTTHSADVTAKTHALHARKIAKPGDQYILGKPAEHMKIDILMADVLAHEAAADSRATVWREASKDRRVIVF</sequence>
<proteinExistence type="predicted"/>
<reference evidence="2" key="1">
    <citation type="submission" date="2021-02" db="EMBL/GenBank/DDBJ databases">
        <title>Leucobacter sp. CX169.</title>
        <authorList>
            <person name="Cheng Y."/>
        </authorList>
    </citation>
    <scope>NUCLEOTIDE SEQUENCE [LARGE SCALE GENOMIC DNA]</scope>
    <source>
        <strain evidence="2">JY899</strain>
    </source>
</reference>
<dbReference type="Proteomes" id="UP000705983">
    <property type="component" value="Unassembled WGS sequence"/>
</dbReference>
<evidence type="ECO:0000313" key="2">
    <source>
        <dbReference type="Proteomes" id="UP000705983"/>
    </source>
</evidence>
<protein>
    <recommendedName>
        <fullName evidence="3">Terminase</fullName>
    </recommendedName>
</protein>
<gene>
    <name evidence="1" type="ORF">JVW63_01300</name>
</gene>
<evidence type="ECO:0000313" key="1">
    <source>
        <dbReference type="EMBL" id="MBM9432348.1"/>
    </source>
</evidence>
<accession>A0ABS2TDD2</accession>
<dbReference type="RefSeq" id="WP_204736199.1">
    <property type="nucleotide sequence ID" value="NZ_JACEXG010000001.1"/>
</dbReference>
<comment type="caution">
    <text evidence="1">The sequence shown here is derived from an EMBL/GenBank/DDBJ whole genome shotgun (WGS) entry which is preliminary data.</text>
</comment>